<comment type="caution">
    <text evidence="2">The sequence shown here is derived from an EMBL/GenBank/DDBJ whole genome shotgun (WGS) entry which is preliminary data.</text>
</comment>
<name>A0AAD5R509_PARTN</name>
<dbReference type="AlphaFoldDB" id="A0AAD5R509"/>
<organism evidence="2 3">
    <name type="scientific">Parelaphostrongylus tenuis</name>
    <name type="common">Meningeal worm</name>
    <dbReference type="NCBI Taxonomy" id="148309"/>
    <lineage>
        <taxon>Eukaryota</taxon>
        <taxon>Metazoa</taxon>
        <taxon>Ecdysozoa</taxon>
        <taxon>Nematoda</taxon>
        <taxon>Chromadorea</taxon>
        <taxon>Rhabditida</taxon>
        <taxon>Rhabditina</taxon>
        <taxon>Rhabditomorpha</taxon>
        <taxon>Strongyloidea</taxon>
        <taxon>Metastrongylidae</taxon>
        <taxon>Parelaphostrongylus</taxon>
    </lineage>
</organism>
<dbReference type="Proteomes" id="UP001196413">
    <property type="component" value="Unassembled WGS sequence"/>
</dbReference>
<accession>A0AAD5R509</accession>
<evidence type="ECO:0000313" key="2">
    <source>
        <dbReference type="EMBL" id="KAJ1369572.1"/>
    </source>
</evidence>
<feature type="chain" id="PRO_5042125673" evidence="1">
    <location>
        <begin position="19"/>
        <end position="131"/>
    </location>
</feature>
<evidence type="ECO:0000313" key="3">
    <source>
        <dbReference type="Proteomes" id="UP001196413"/>
    </source>
</evidence>
<proteinExistence type="predicted"/>
<dbReference type="EMBL" id="JAHQIW010006605">
    <property type="protein sequence ID" value="KAJ1369572.1"/>
    <property type="molecule type" value="Genomic_DNA"/>
</dbReference>
<gene>
    <name evidence="2" type="ORF">KIN20_031060</name>
</gene>
<feature type="signal peptide" evidence="1">
    <location>
        <begin position="1"/>
        <end position="18"/>
    </location>
</feature>
<sequence length="131" mass="14412">MLYDTNLLQMMLMLLAESTNLETTVRLENQQSASDFTLRKHESCFSKNGETSGRIEYDFAASHTFDSTWMRFMPAGQASTKTFIVTGITTLPVAMVYTSAANSVKVSGIATSHAGAKAIVERLVMQTVFDV</sequence>
<keyword evidence="1" id="KW-0732">Signal</keyword>
<reference evidence="2" key="1">
    <citation type="submission" date="2021-06" db="EMBL/GenBank/DDBJ databases">
        <title>Parelaphostrongylus tenuis whole genome reference sequence.</title>
        <authorList>
            <person name="Garwood T.J."/>
            <person name="Larsen P.A."/>
            <person name="Fountain-Jones N.M."/>
            <person name="Garbe J.R."/>
            <person name="Macchietto M.G."/>
            <person name="Kania S.A."/>
            <person name="Gerhold R.W."/>
            <person name="Richards J.E."/>
            <person name="Wolf T.M."/>
        </authorList>
    </citation>
    <scope>NUCLEOTIDE SEQUENCE</scope>
    <source>
        <strain evidence="2">MNPRO001-30</strain>
        <tissue evidence="2">Meninges</tissue>
    </source>
</reference>
<protein>
    <submittedName>
        <fullName evidence="2">Uncharacterized protein</fullName>
    </submittedName>
</protein>
<evidence type="ECO:0000256" key="1">
    <source>
        <dbReference type="SAM" id="SignalP"/>
    </source>
</evidence>
<keyword evidence="3" id="KW-1185">Reference proteome</keyword>